<protein>
    <submittedName>
        <fullName evidence="1">11033_t:CDS:1</fullName>
    </submittedName>
</protein>
<organism evidence="1 2">
    <name type="scientific">Racocetra persica</name>
    <dbReference type="NCBI Taxonomy" id="160502"/>
    <lineage>
        <taxon>Eukaryota</taxon>
        <taxon>Fungi</taxon>
        <taxon>Fungi incertae sedis</taxon>
        <taxon>Mucoromycota</taxon>
        <taxon>Glomeromycotina</taxon>
        <taxon>Glomeromycetes</taxon>
        <taxon>Diversisporales</taxon>
        <taxon>Gigasporaceae</taxon>
        <taxon>Racocetra</taxon>
    </lineage>
</organism>
<name>A0ACA9S627_9GLOM</name>
<feature type="non-terminal residue" evidence="1">
    <location>
        <position position="1"/>
    </location>
</feature>
<keyword evidence="2" id="KW-1185">Reference proteome</keyword>
<proteinExistence type="predicted"/>
<comment type="caution">
    <text evidence="1">The sequence shown here is derived from an EMBL/GenBank/DDBJ whole genome shotgun (WGS) entry which is preliminary data.</text>
</comment>
<evidence type="ECO:0000313" key="1">
    <source>
        <dbReference type="EMBL" id="CAG8825973.1"/>
    </source>
</evidence>
<dbReference type="Proteomes" id="UP000789920">
    <property type="component" value="Unassembled WGS sequence"/>
</dbReference>
<gene>
    <name evidence="1" type="ORF">RPERSI_LOCUS26625</name>
</gene>
<reference evidence="1" key="1">
    <citation type="submission" date="2021-06" db="EMBL/GenBank/DDBJ databases">
        <authorList>
            <person name="Kallberg Y."/>
            <person name="Tangrot J."/>
            <person name="Rosling A."/>
        </authorList>
    </citation>
    <scope>NUCLEOTIDE SEQUENCE</scope>
    <source>
        <strain evidence="1">MA461A</strain>
    </source>
</reference>
<evidence type="ECO:0000313" key="2">
    <source>
        <dbReference type="Proteomes" id="UP000789920"/>
    </source>
</evidence>
<dbReference type="EMBL" id="CAJVQC010091427">
    <property type="protein sequence ID" value="CAG8825973.1"/>
    <property type="molecule type" value="Genomic_DNA"/>
</dbReference>
<sequence length="147" mass="16404">VNKELGEKFQHTSPQQTTTLEKIILNSGVGQAVNNKQLLDNTVQALHQITGQKPVITHAKKSITNFKLREGMPIGCKIANNQGLSQKKFDRRGNYSFGINKLSIFPAVNYDLTFKNQGLQIALVFSSSSFEENTQFLNCLGFPFTLK</sequence>
<accession>A0ACA9S627</accession>